<dbReference type="GO" id="GO:0030951">
    <property type="term" value="P:establishment or maintenance of microtubule cytoskeleton polarity"/>
    <property type="evidence" value="ECO:0007669"/>
    <property type="project" value="InterPro"/>
</dbReference>
<comment type="subcellular location">
    <subcellularLocation>
        <location evidence="1">Cytoplasm</location>
        <location evidence="1">Cytoskeleton</location>
    </subcellularLocation>
</comment>
<dbReference type="PANTHER" id="PTHR12609">
    <property type="entry name" value="MICROTUBULE ASSOCIATED PROTEIN XMAP215"/>
    <property type="match status" value="1"/>
</dbReference>
<feature type="compositionally biased region" description="Polar residues" evidence="4">
    <location>
        <begin position="864"/>
        <end position="885"/>
    </location>
</feature>
<comment type="caution">
    <text evidence="6">The sequence shown here is derived from an EMBL/GenBank/DDBJ whole genome shotgun (WGS) entry which is preliminary data.</text>
</comment>
<dbReference type="EMBL" id="MLAK01000510">
    <property type="protein sequence ID" value="OHT13510.1"/>
    <property type="molecule type" value="Genomic_DNA"/>
</dbReference>
<feature type="compositionally biased region" description="Basic and acidic residues" evidence="4">
    <location>
        <begin position="1011"/>
        <end position="1040"/>
    </location>
</feature>
<organism evidence="6 7">
    <name type="scientific">Tritrichomonas foetus</name>
    <dbReference type="NCBI Taxonomy" id="1144522"/>
    <lineage>
        <taxon>Eukaryota</taxon>
        <taxon>Metamonada</taxon>
        <taxon>Parabasalia</taxon>
        <taxon>Tritrichomonadida</taxon>
        <taxon>Tritrichomonadidae</taxon>
        <taxon>Tritrichomonas</taxon>
    </lineage>
</organism>
<evidence type="ECO:0000256" key="3">
    <source>
        <dbReference type="ARBA" id="ARBA00023212"/>
    </source>
</evidence>
<dbReference type="RefSeq" id="XP_068366646.1">
    <property type="nucleotide sequence ID" value="XM_068498873.1"/>
</dbReference>
<dbReference type="GO" id="GO:0007051">
    <property type="term" value="P:spindle organization"/>
    <property type="evidence" value="ECO:0007669"/>
    <property type="project" value="InterPro"/>
</dbReference>
<feature type="domain" description="TOG" evidence="5">
    <location>
        <begin position="438"/>
        <end position="650"/>
    </location>
</feature>
<dbReference type="GO" id="GO:0061863">
    <property type="term" value="F:microtubule plus end polymerase"/>
    <property type="evidence" value="ECO:0007669"/>
    <property type="project" value="InterPro"/>
</dbReference>
<keyword evidence="3" id="KW-0206">Cytoskeleton</keyword>
<evidence type="ECO:0000259" key="5">
    <source>
        <dbReference type="SMART" id="SM01349"/>
    </source>
</evidence>
<dbReference type="GO" id="GO:0051010">
    <property type="term" value="F:microtubule plus-end binding"/>
    <property type="evidence" value="ECO:0007669"/>
    <property type="project" value="InterPro"/>
</dbReference>
<name>A0A1J4KUZ5_9EUKA</name>
<dbReference type="OrthoDB" id="205662at2759"/>
<feature type="domain" description="TOG" evidence="5">
    <location>
        <begin position="181"/>
        <end position="424"/>
    </location>
</feature>
<protein>
    <recommendedName>
        <fullName evidence="5">TOG domain-containing protein</fullName>
    </recommendedName>
</protein>
<evidence type="ECO:0000313" key="6">
    <source>
        <dbReference type="EMBL" id="OHT13510.1"/>
    </source>
</evidence>
<dbReference type="InterPro" id="IPR034085">
    <property type="entry name" value="TOG"/>
</dbReference>
<dbReference type="InterPro" id="IPR011989">
    <property type="entry name" value="ARM-like"/>
</dbReference>
<feature type="compositionally biased region" description="Polar residues" evidence="4">
    <location>
        <begin position="894"/>
        <end position="917"/>
    </location>
</feature>
<feature type="region of interest" description="Disordered" evidence="4">
    <location>
        <begin position="864"/>
        <end position="1040"/>
    </location>
</feature>
<feature type="compositionally biased region" description="Low complexity" evidence="4">
    <location>
        <begin position="957"/>
        <end position="973"/>
    </location>
</feature>
<sequence length="1349" mass="153108">MTDFLADDFKSRELAYKQVLQLMENPTPQLLDELRENLPHYLCDSNQSCQRVAISICDSFFKQSDDINYAEFADILFHKCFDANPDQTSSLLEQCIKVDYAGVAPLLYENLSSMEDHLKLKSVLAIVISYLATLNSKDTTEVNDIISHIEPLTKFKGDEDVKNQAISIVNSAKIISGGINTLNSAKIQSSSRTAFEETWPKQIESENWKERKEGFTQLLGLINENYPLTNIDRNFLIKAAQEKHIACQNLVLEIIESLGNIYREKLNRKLRDYANVVVSIMSQKKNSRLVNLQSAFDSLAVNATSSPYEPPFIDILMKMMTNSSLRLREESLLFIIRNSQINKTQQINDQLNRMTSDPSLQIREMASSIINSNANGNISNNNSNNNNQNNSNNTNSNKETENNEQNKVQVNQQILQNFQGNNESIKKARMKRVSTQSQWQHWVDNETLELLNSGQWLSVTKGLDMLQKKFETDKSLRSAVVVGFLSIFTGKTFTPKVMSNIIQNLLYYVQNGDDKLTDEASTAVVNFCIDKIIDKHNENNIFTILDEICQASGDQFVCDLLSPHFSSKNPAVVQRVIIYFSHHFQKFGVKIVNIEGFASSLKPLFTHGDQLVRKAASDCSSFLPSGTFPDQASSTEVQKPSDLISPKLIQMIAKTSSILDCRRGLDEIESILNDTMNRCGKNSVENKEFAELFIRLRTWFKDSNTNIVFLVSKVLLLSVKLVKDVKIVSIEFLNDLVLLLNFVHKGIRQTTLQVLNELFDMMGKDFIIKVFLPSFGRLNGGGRKAGVLYLRDLHFKMTVNEFSPMICNILADKSEDFRNAAMPVVQRFLSLDGSVEALKQEVEQFPPAKKNLVLELINNLGPVESQSQQNQDEHQTNSQNDQQGQLEEEEIDDSQQQRPHTARSSSNDKVIDLNNNSNKHRPLTGKRDDESTNNNNETKIPKRCFSQANKNKDQEDSQLSNSPPQNQQKSNIPLIKEKKEGESKIAIFKPKGNSRLRQQKQPLQQQPLEPLKCENDDSKNHNHDSYNVEPNIKSEEPRSLDEQMIDPNSANNDNKITNLQFQPFVCNLNDILTQKISDPSIYIYQWIADLNSNDLNTIDISSKTILKHLKSNVNIFQIHFDPLSVSLICRLHSFMQATPFPESICRTIIWCLDHIVKNFNQMPDKYCQQIIWEYLGCDNNNKCQSELNDLVLKLIEYHTMASFVSLLSAISDFSEKSPIALQMFGKCSNKVVKVGNHTEIISSLLLLDKFYDLRNRKSLSEELFGAKILRVFDSFVAKVVENYGDILSSVENTKKFQPNSTIMVMIGPLQGNIKKKESLSHLPPALRSNSPPKPGSPLQKARITRPNAS</sequence>
<proteinExistence type="predicted"/>
<dbReference type="SUPFAM" id="SSF48371">
    <property type="entry name" value="ARM repeat"/>
    <property type="match status" value="3"/>
</dbReference>
<dbReference type="GeneID" id="94833577"/>
<evidence type="ECO:0000256" key="1">
    <source>
        <dbReference type="ARBA" id="ARBA00004245"/>
    </source>
</evidence>
<dbReference type="VEuPathDB" id="TrichDB:TRFO_16263"/>
<feature type="region of interest" description="Disordered" evidence="4">
    <location>
        <begin position="373"/>
        <end position="404"/>
    </location>
</feature>
<evidence type="ECO:0000256" key="2">
    <source>
        <dbReference type="ARBA" id="ARBA00022490"/>
    </source>
</evidence>
<dbReference type="InterPro" id="IPR016024">
    <property type="entry name" value="ARM-type_fold"/>
</dbReference>
<gene>
    <name evidence="6" type="ORF">TRFO_16263</name>
</gene>
<dbReference type="SMART" id="SM01349">
    <property type="entry name" value="TOG"/>
    <property type="match status" value="2"/>
</dbReference>
<dbReference type="Pfam" id="PF21041">
    <property type="entry name" value="XMAP215_CLASP_TOG"/>
    <property type="match status" value="1"/>
</dbReference>
<evidence type="ECO:0000256" key="4">
    <source>
        <dbReference type="SAM" id="MobiDB-lite"/>
    </source>
</evidence>
<reference evidence="6" key="1">
    <citation type="submission" date="2016-10" db="EMBL/GenBank/DDBJ databases">
        <authorList>
            <person name="Benchimol M."/>
            <person name="Almeida L.G."/>
            <person name="Vasconcelos A.T."/>
            <person name="Perreira-Neves A."/>
            <person name="Rosa I.A."/>
            <person name="Tasca T."/>
            <person name="Bogo M.R."/>
            <person name="de Souza W."/>
        </authorList>
    </citation>
    <scope>NUCLEOTIDE SEQUENCE [LARGE SCALE GENOMIC DNA]</scope>
    <source>
        <strain evidence="6">K</strain>
    </source>
</reference>
<dbReference type="InterPro" id="IPR045110">
    <property type="entry name" value="XMAP215"/>
</dbReference>
<accession>A0A1J4KUZ5</accession>
<feature type="compositionally biased region" description="Low complexity" evidence="4">
    <location>
        <begin position="999"/>
        <end position="1010"/>
    </location>
</feature>
<dbReference type="GO" id="GO:0005856">
    <property type="term" value="C:cytoskeleton"/>
    <property type="evidence" value="ECO:0007669"/>
    <property type="project" value="UniProtKB-SubCell"/>
</dbReference>
<evidence type="ECO:0000313" key="7">
    <source>
        <dbReference type="Proteomes" id="UP000179807"/>
    </source>
</evidence>
<keyword evidence="7" id="KW-1185">Reference proteome</keyword>
<dbReference type="GO" id="GO:0046785">
    <property type="term" value="P:microtubule polymerization"/>
    <property type="evidence" value="ECO:0007669"/>
    <property type="project" value="InterPro"/>
</dbReference>
<dbReference type="Gene3D" id="1.25.10.10">
    <property type="entry name" value="Leucine-rich Repeat Variant"/>
    <property type="match status" value="4"/>
</dbReference>
<dbReference type="InterPro" id="IPR048491">
    <property type="entry name" value="XMAP215_CLASP_TOG"/>
</dbReference>
<dbReference type="Proteomes" id="UP000179807">
    <property type="component" value="Unassembled WGS sequence"/>
</dbReference>
<feature type="region of interest" description="Disordered" evidence="4">
    <location>
        <begin position="1320"/>
        <end position="1349"/>
    </location>
</feature>
<keyword evidence="2" id="KW-0963">Cytoplasm</keyword>